<dbReference type="OrthoDB" id="265776at2759"/>
<proteinExistence type="predicted"/>
<sequence>MDSFMSMKHVAMAVAMATAMVSLETTVKKTALMTKEKTLILSLFIIYMQFHAIQEF</sequence>
<accession>L8E827</accession>
<dbReference type="EMBL" id="HF583767">
    <property type="protein sequence ID" value="CCQ43264.1"/>
    <property type="molecule type" value="Genomic_DNA"/>
</dbReference>
<organism evidence="1">
    <name type="scientific">Homo sapiens</name>
    <name type="common">Human</name>
    <dbReference type="NCBI Taxonomy" id="9606"/>
    <lineage>
        <taxon>Eukaryota</taxon>
        <taxon>Metazoa</taxon>
        <taxon>Chordata</taxon>
        <taxon>Craniata</taxon>
        <taxon>Vertebrata</taxon>
        <taxon>Euteleostomi</taxon>
        <taxon>Mammalia</taxon>
        <taxon>Eutheria</taxon>
        <taxon>Euarchontoglires</taxon>
        <taxon>Primates</taxon>
        <taxon>Haplorrhini</taxon>
        <taxon>Catarrhini</taxon>
        <taxon>Hominidae</taxon>
        <taxon>Homo</taxon>
    </lineage>
</organism>
<gene>
    <name evidence="1" type="primary">USP6</name>
</gene>
<dbReference type="ChiTaRS" id="USP6">
    <property type="organism name" value="human"/>
</dbReference>
<protein>
    <submittedName>
        <fullName evidence="1">Alternative protein USP6</fullName>
    </submittedName>
</protein>
<dbReference type="AlphaFoldDB" id="L8E827"/>
<reference evidence="1" key="1">
    <citation type="journal article" date="2013" name="PLoS ONE">
        <title>Direct detection of alternative open reading frames translation products in human significantly expands the proteome.</title>
        <authorList>
            <person name="Vanderperre B."/>
            <person name="Lucier J.-F."/>
            <person name="Motard J."/>
            <person name="Tremblay G."/>
            <person name="Vanderperre S."/>
            <person name="Wisztorski M."/>
            <person name="Salzet M."/>
            <person name="Boisvert F.-M."/>
            <person name="Roucou X."/>
        </authorList>
    </citation>
    <scope>NUCLEOTIDE SEQUENCE</scope>
</reference>
<evidence type="ECO:0000313" key="1">
    <source>
        <dbReference type="EMBL" id="CCQ43264.1"/>
    </source>
</evidence>
<name>L8E827_HUMAN</name>